<comment type="similarity">
    <text evidence="2">Belongs to the EamA transporter family.</text>
</comment>
<gene>
    <name evidence="8" type="ORF">F5I99_12715</name>
</gene>
<dbReference type="KEGG" id="nik:F5I99_12715"/>
<feature type="transmembrane region" description="Helical" evidence="6">
    <location>
        <begin position="263"/>
        <end position="281"/>
    </location>
</feature>
<sequence length="315" mass="34188">MAQRPIFQWVLLVALAIIWGSSFALTSLVVRELSPASTVFLRNLLACLLLFPLALLLRRPLARGKRLWLFMLAMALIGNALPFTLISWGQQRIDSGLAGILMAVMPLVTAILAHFFVPDEPMSRHKLVGFFIGFCGILVLLGPSTISAVSLTGEALLAQLAVLLAAVCYGLNTIIARRKPASDPWSTSASVLLMAACMIWPLAAFTQGFSNLDHLTGLPGLNNIDDFSQQTLLAITLLGFICTGIATVIYLKLVTLAGPSFVSLINYLIPVWAVLLGVSFMDEIPRWNHLLALLMILGGIAVSQRRQLKTALKID</sequence>
<feature type="transmembrane region" description="Helical" evidence="6">
    <location>
        <begin position="230"/>
        <end position="251"/>
    </location>
</feature>
<dbReference type="RefSeq" id="WP_151056560.1">
    <property type="nucleotide sequence ID" value="NZ_CP044222.1"/>
</dbReference>
<keyword evidence="4 6" id="KW-1133">Transmembrane helix</keyword>
<dbReference type="PANTHER" id="PTHR32322">
    <property type="entry name" value="INNER MEMBRANE TRANSPORTER"/>
    <property type="match status" value="1"/>
</dbReference>
<feature type="transmembrane region" description="Helical" evidence="6">
    <location>
        <begin position="95"/>
        <end position="116"/>
    </location>
</feature>
<evidence type="ECO:0000313" key="8">
    <source>
        <dbReference type="EMBL" id="QEW07292.1"/>
    </source>
</evidence>
<feature type="domain" description="EamA" evidence="7">
    <location>
        <begin position="10"/>
        <end position="141"/>
    </location>
</feature>
<evidence type="ECO:0000256" key="2">
    <source>
        <dbReference type="ARBA" id="ARBA00007362"/>
    </source>
</evidence>
<keyword evidence="3 6" id="KW-0812">Transmembrane</keyword>
<feature type="transmembrane region" description="Helical" evidence="6">
    <location>
        <begin position="40"/>
        <end position="57"/>
    </location>
</feature>
<protein>
    <submittedName>
        <fullName evidence="8">DMT family transporter</fullName>
    </submittedName>
</protein>
<dbReference type="GO" id="GO:0016020">
    <property type="term" value="C:membrane"/>
    <property type="evidence" value="ECO:0007669"/>
    <property type="project" value="UniProtKB-SubCell"/>
</dbReference>
<feature type="transmembrane region" description="Helical" evidence="6">
    <location>
        <begin position="188"/>
        <end position="210"/>
    </location>
</feature>
<dbReference type="InterPro" id="IPR000620">
    <property type="entry name" value="EamA_dom"/>
</dbReference>
<keyword evidence="9" id="KW-1185">Reference proteome</keyword>
<organism evidence="8 9">
    <name type="scientific">Nitrincola iocasae</name>
    <dbReference type="NCBI Taxonomy" id="2614693"/>
    <lineage>
        <taxon>Bacteria</taxon>
        <taxon>Pseudomonadati</taxon>
        <taxon>Pseudomonadota</taxon>
        <taxon>Gammaproteobacteria</taxon>
        <taxon>Oceanospirillales</taxon>
        <taxon>Oceanospirillaceae</taxon>
        <taxon>Nitrincola</taxon>
    </lineage>
</organism>
<dbReference type="PANTHER" id="PTHR32322:SF2">
    <property type="entry name" value="EAMA DOMAIN-CONTAINING PROTEIN"/>
    <property type="match status" value="1"/>
</dbReference>
<comment type="subcellular location">
    <subcellularLocation>
        <location evidence="1">Membrane</location>
        <topology evidence="1">Multi-pass membrane protein</topology>
    </subcellularLocation>
</comment>
<evidence type="ECO:0000256" key="5">
    <source>
        <dbReference type="ARBA" id="ARBA00023136"/>
    </source>
</evidence>
<dbReference type="SUPFAM" id="SSF103481">
    <property type="entry name" value="Multidrug resistance efflux transporter EmrE"/>
    <property type="match status" value="2"/>
</dbReference>
<dbReference type="EMBL" id="CP044222">
    <property type="protein sequence ID" value="QEW07292.1"/>
    <property type="molecule type" value="Genomic_DNA"/>
</dbReference>
<dbReference type="InterPro" id="IPR037185">
    <property type="entry name" value="EmrE-like"/>
</dbReference>
<evidence type="ECO:0000256" key="3">
    <source>
        <dbReference type="ARBA" id="ARBA00022692"/>
    </source>
</evidence>
<name>A0A5J6LG15_9GAMM</name>
<dbReference type="InterPro" id="IPR050638">
    <property type="entry name" value="AA-Vitamin_Transporters"/>
</dbReference>
<evidence type="ECO:0000256" key="6">
    <source>
        <dbReference type="SAM" id="Phobius"/>
    </source>
</evidence>
<feature type="transmembrane region" description="Helical" evidence="6">
    <location>
        <begin position="156"/>
        <end position="176"/>
    </location>
</feature>
<feature type="transmembrane region" description="Helical" evidence="6">
    <location>
        <begin position="128"/>
        <end position="150"/>
    </location>
</feature>
<feature type="domain" description="EamA" evidence="7">
    <location>
        <begin position="158"/>
        <end position="302"/>
    </location>
</feature>
<dbReference type="AlphaFoldDB" id="A0A5J6LG15"/>
<dbReference type="Pfam" id="PF00892">
    <property type="entry name" value="EamA"/>
    <property type="match status" value="2"/>
</dbReference>
<reference evidence="8 9" key="1">
    <citation type="submission" date="2019-09" db="EMBL/GenBank/DDBJ databases">
        <title>Nitrincola iocasae sp. nov., a bacterium isolated from the sediment collected at a cold seep field in South China Sea.</title>
        <authorList>
            <person name="Zhang H."/>
            <person name="Wang H."/>
            <person name="Li C."/>
        </authorList>
    </citation>
    <scope>NUCLEOTIDE SEQUENCE [LARGE SCALE GENOMIC DNA]</scope>
    <source>
        <strain evidence="8 9">KXZD1103</strain>
    </source>
</reference>
<evidence type="ECO:0000313" key="9">
    <source>
        <dbReference type="Proteomes" id="UP000325606"/>
    </source>
</evidence>
<evidence type="ECO:0000256" key="4">
    <source>
        <dbReference type="ARBA" id="ARBA00022989"/>
    </source>
</evidence>
<evidence type="ECO:0000256" key="1">
    <source>
        <dbReference type="ARBA" id="ARBA00004141"/>
    </source>
</evidence>
<proteinExistence type="inferred from homology"/>
<feature type="transmembrane region" description="Helical" evidence="6">
    <location>
        <begin position="69"/>
        <end position="89"/>
    </location>
</feature>
<keyword evidence="5 6" id="KW-0472">Membrane</keyword>
<evidence type="ECO:0000259" key="7">
    <source>
        <dbReference type="Pfam" id="PF00892"/>
    </source>
</evidence>
<dbReference type="Proteomes" id="UP000325606">
    <property type="component" value="Chromosome"/>
</dbReference>
<feature type="transmembrane region" description="Helical" evidence="6">
    <location>
        <begin position="287"/>
        <end position="303"/>
    </location>
</feature>
<accession>A0A5J6LG15</accession>